<comment type="caution">
    <text evidence="1">The sequence shown here is derived from an EMBL/GenBank/DDBJ whole genome shotgun (WGS) entry which is preliminary data.</text>
</comment>
<name>A0A9J6RBJ3_9BACI</name>
<dbReference type="AlphaFoldDB" id="A0A9J6RBJ3"/>
<protein>
    <submittedName>
        <fullName evidence="1">Uncharacterized protein</fullName>
    </submittedName>
</protein>
<proteinExistence type="predicted"/>
<gene>
    <name evidence="1" type="ORF">OWO01_07520</name>
</gene>
<evidence type="ECO:0000313" key="1">
    <source>
        <dbReference type="EMBL" id="MCZ0703058.1"/>
    </source>
</evidence>
<dbReference type="RefSeq" id="WP_268779830.1">
    <property type="nucleotide sequence ID" value="NZ_JAPRAT010000012.1"/>
</dbReference>
<dbReference type="Proteomes" id="UP001084197">
    <property type="component" value="Unassembled WGS sequence"/>
</dbReference>
<sequence>MSSTITIRHVRIEEPVFFDHYYDLSFISDSDSYQDIPFELGYITNANDSRTVVEVSFPEHPDLYGMASEYNMHGFGWGYEEREQHGDIFGQYSVRTVYLQMRMYDIEEDRTITKAELYFSDGSNMVVDIGQINLYKHEHSPNLLKHMSGSASSAGTSESRYNVLEEISILKIEGPLYEKFDHRIEIEMNGVDSDTLHDMGGLSVEKGHNLTLFSRVKPVDEILERYTRFDIHPELIILGEDGNRQSLRIYNTSSEDYRYHFMDLYRYT</sequence>
<dbReference type="EMBL" id="JAPRAT010000012">
    <property type="protein sequence ID" value="MCZ0703058.1"/>
    <property type="molecule type" value="Genomic_DNA"/>
</dbReference>
<evidence type="ECO:0000313" key="2">
    <source>
        <dbReference type="Proteomes" id="UP001084197"/>
    </source>
</evidence>
<accession>A0A9J6RBJ3</accession>
<organism evidence="1 2">
    <name type="scientific">Natronobacillus azotifigens</name>
    <dbReference type="NCBI Taxonomy" id="472978"/>
    <lineage>
        <taxon>Bacteria</taxon>
        <taxon>Bacillati</taxon>
        <taxon>Bacillota</taxon>
        <taxon>Bacilli</taxon>
        <taxon>Bacillales</taxon>
        <taxon>Bacillaceae</taxon>
        <taxon>Natronobacillus</taxon>
    </lineage>
</organism>
<keyword evidence="2" id="KW-1185">Reference proteome</keyword>
<reference evidence="1" key="1">
    <citation type="submission" date="2022-11" db="EMBL/GenBank/DDBJ databases">
        <title>WGS of Natronobacillus azotifigens 24KS-1, an anaerobic diazotrophic haloalkaliphile from soda-rich habitats.</title>
        <authorList>
            <person name="Sorokin D.Y."/>
            <person name="Merkel A.Y."/>
        </authorList>
    </citation>
    <scope>NUCLEOTIDE SEQUENCE</scope>
    <source>
        <strain evidence="1">24KS-1</strain>
    </source>
</reference>